<dbReference type="Proteomes" id="UP000502823">
    <property type="component" value="Unassembled WGS sequence"/>
</dbReference>
<dbReference type="GO" id="GO:0008017">
    <property type="term" value="F:microtubule binding"/>
    <property type="evidence" value="ECO:0007669"/>
    <property type="project" value="UniProtKB-ARBA"/>
</dbReference>
<feature type="compositionally biased region" description="Low complexity" evidence="25">
    <location>
        <begin position="1"/>
        <end position="20"/>
    </location>
</feature>
<dbReference type="GO" id="GO:0051959">
    <property type="term" value="F:dynein light intermediate chain binding"/>
    <property type="evidence" value="ECO:0007669"/>
    <property type="project" value="InterPro"/>
</dbReference>
<organism evidence="27 28">
    <name type="scientific">Coptotermes formosanus</name>
    <name type="common">Formosan subterranean termite</name>
    <dbReference type="NCBI Taxonomy" id="36987"/>
    <lineage>
        <taxon>Eukaryota</taxon>
        <taxon>Metazoa</taxon>
        <taxon>Ecdysozoa</taxon>
        <taxon>Arthropoda</taxon>
        <taxon>Hexapoda</taxon>
        <taxon>Insecta</taxon>
        <taxon>Pterygota</taxon>
        <taxon>Neoptera</taxon>
        <taxon>Polyneoptera</taxon>
        <taxon>Dictyoptera</taxon>
        <taxon>Blattodea</taxon>
        <taxon>Blattoidea</taxon>
        <taxon>Termitoidae</taxon>
        <taxon>Rhinotermitidae</taxon>
        <taxon>Coptotermes</taxon>
    </lineage>
</organism>
<dbReference type="InterPro" id="IPR026983">
    <property type="entry name" value="DHC"/>
</dbReference>
<dbReference type="FunCoup" id="A0A6L2PRF0">
    <property type="interactions" value="70"/>
</dbReference>
<dbReference type="InterPro" id="IPR043157">
    <property type="entry name" value="Dynein_AAA1S"/>
</dbReference>
<evidence type="ECO:0000256" key="15">
    <source>
        <dbReference type="ARBA" id="ARBA00023273"/>
    </source>
</evidence>
<dbReference type="InterPro" id="IPR056759">
    <property type="entry name" value="DYH2-5-8_CC"/>
</dbReference>
<evidence type="ECO:0000256" key="10">
    <source>
        <dbReference type="ARBA" id="ARBA00023017"/>
    </source>
</evidence>
<dbReference type="FunFam" id="1.10.287.2620:FF:000002">
    <property type="entry name" value="Dynein heavy chain 2, axonemal"/>
    <property type="match status" value="1"/>
</dbReference>
<dbReference type="InterPro" id="IPR013602">
    <property type="entry name" value="Dynein_heavy_linker"/>
</dbReference>
<dbReference type="OrthoDB" id="447173at2759"/>
<dbReference type="FunFam" id="1.20.140.100:FF:000001">
    <property type="entry name" value="dynein heavy chain 17, axonemal"/>
    <property type="match status" value="1"/>
</dbReference>
<evidence type="ECO:0000256" key="17">
    <source>
        <dbReference type="ARBA" id="ARBA00054075"/>
    </source>
</evidence>
<dbReference type="FunFam" id="3.40.50.300:FF:002141">
    <property type="entry name" value="Dynein heavy chain"/>
    <property type="match status" value="1"/>
</dbReference>
<dbReference type="InterPro" id="IPR041658">
    <property type="entry name" value="AAA_lid_11"/>
</dbReference>
<protein>
    <recommendedName>
        <fullName evidence="20">Dynein axonemal heavy chain 2</fullName>
    </recommendedName>
    <alternativeName>
        <fullName evidence="23">Axonemal beta dynein heavy chain 2</fullName>
    </alternativeName>
    <alternativeName>
        <fullName evidence="22">Ciliary dynein heavy chain 2</fullName>
    </alternativeName>
    <alternativeName>
        <fullName evidence="21">Dynein-1, subspecies f</fullName>
    </alternativeName>
</protein>
<dbReference type="Gene3D" id="1.10.472.130">
    <property type="match status" value="1"/>
</dbReference>
<dbReference type="GO" id="GO:0036159">
    <property type="term" value="P:inner dynein arm assembly"/>
    <property type="evidence" value="ECO:0007669"/>
    <property type="project" value="UniProtKB-ARBA"/>
</dbReference>
<evidence type="ECO:0000256" key="7">
    <source>
        <dbReference type="ARBA" id="ARBA00022803"/>
    </source>
</evidence>
<name>A0A6L2PRF0_COPFO</name>
<dbReference type="FunFam" id="3.40.50.300:FF:000044">
    <property type="entry name" value="Dynein heavy chain 5, axonemal"/>
    <property type="match status" value="1"/>
</dbReference>
<comment type="function">
    <text evidence="16">As part of the axonemal inner dynein arm complex plays a central role in ciliary beat. Expressed in sperm flagellum, it is required for sperm motility. Dyneins are microtubule-based molecular motors possessing ATPase activities that can convert the chemical energy of ATP into relative sliding between adjacent microtubule doublets to generate ciliary bending.</text>
</comment>
<dbReference type="Pfam" id="PF25007">
    <property type="entry name" value="DYH2-5-8_CC"/>
    <property type="match status" value="1"/>
</dbReference>
<comment type="subunit">
    <text evidence="18">The I1 inner arm complex (also known as the f dynein complex) is a two-headed isoform composed of two heavy chains (1-alpha and 1-beta), three intermediate chains and three light chains. I1 occupies a specific position proximal to the first radial spoke and repeats every 96 nm along the length of the axoneme.</text>
</comment>
<dbReference type="Pfam" id="PF12781">
    <property type="entry name" value="AAA_9"/>
    <property type="match status" value="1"/>
</dbReference>
<keyword evidence="6" id="KW-0547">Nucleotide-binding</keyword>
<sequence>MSTRTTLTNTSTLSTSGSSSRSEEEVPPEVEAIVPAEPCLPDYTDEQLELLVEKVRSFATLFDLRDDDWTSDVQNVIKDYFLNRCAEVLSIYFDDITLKAALGFPTVPVRDMTYFLKDSTDTVTPENFNEIITFGTTNDSIEGTMLSVVEHVYAPVFFKEASWPESVKSDFCTKMHAFLANLTDQHYKMLGLTVIYIPQEGLNLSVEEASKDMELLRRLEGVVVHWIWQIRGALDDQNQPTSAEMLCLVDEYEFWKYRYKNLAGLNFQLQDKTIKQICDILMMGHSVYILQFLTLLEEIEEGMQEAKSNIEFLQILKEPCEKLDESLLPANIPDIIPTLLQNMRVIWVNSRYFNTREKLSALCQLISNQIILQCTRSVNLESVFQGHTRAGIEMFENIIECCFKYRLLYDKIAETHSKFSHIPWNLDSDCIFNHVNSFVQRCKDMIEVCESMIVFGRMDETENVPKPHFGGKRGEEFENICETVEKTFAESLRAIRDVQQNILDVRVTAWYDDILRFRGQMKDIEVILGNLMVSVFEQVENLEDGVHALQAFYHYSKRDALRPLYNQKIAAVYQLFNAEIQEAKKLLVEEKSCCPAGLPQFAGQALMTRLKKRHLTKLMKILDDAQWMPPCDRVDELRVDYEKLIVSMEDIVKDLYQKWNDTMDTDISTRLDRPLMIRSHTKPGLLESNFDRIILNVCHEARVWERLKYEVPAVIQPVYNKWDQLKLKYETVLTIVMDYNQVIEALSDEERVLFRELIKVCDKKISPGLLKIKWNTDVSELYISDCFLCLSELHDFVNDFKNCNMEIVSICEAVCDIPLIHVDTTHVYELKELENHLGKYREEAVVKILDHYERIIQCVVTVYDGFEQYIPLMGEHWDLYICKMDGVIGEALKQCVRSSVQIMLDALHGDGTTGPTQILKLSACLKNSAVSFEPSLRAVTSLISHTLHDIVDCIVSIPRLVEKFKVTSHSMQAFWEVVEQDDECKQLQDLIMQETAANINQIQNYMKTWEQFRDLWEVNTDIFIMQYEDLKPSVSSFDRDIGRYNEIAYNVQMQESVSPVHFIIIDSMQLKDAIVEHCYLWQDKLAKLLLRLTCNNIRDLYHYSSENTEKILMSPQSLKELQETSALHRKLVSEILEREATFPVIRDQYSILLKYNLDVTEGMVDLLNHLDDDWKKFLNLLEESEKRLHRDKLRFQTWMLNQAEILTKEAADLLETFFANGPYASDWKAEEALTYIHSVQDQHNTLRMREGQLREDTGIFNISLPDSADLTRLGKELDALEVVWELTVEWDTAWESYKTREFWTTDIKEMEDDVQTLFHKLTHLFHELKDKNWEILEHTYSRVDAFRQTLQLMPPMKNPSMRERHWESVKKVIHRDFDQNSSDFTLEAIIGMKMQNYVKEINEVSNAASMELAVEMGLKAIAEVWEHMPLELVPHRQGTYRLKTVDDVLQTLEDHQVHLGTVKSKKFVEPFMKEVDYWETAFSVITAVLELMLAVQIEFLGLENIFLGEDIRQQLPIESDDFDKIMLEWKEVTSCLHKDQKALSVVHYPRLHDRLNSLKERLELIHAALKLYLETKRYIFPRFCFMSNSDILEVLGQSKRPENVQPHLKKCFDNINKIKVAKNVVANKWEGQGMISADGEYVEFSSVVALEGPVEGWLSVNQVLSKFSDALRGTLTRVQRLKFVSLVTIGIHARDVVDKMYKSNCTEMSSFEWLSQLRFYWDRDIDDCIVRQTHTYFVYGYEYLGNSGRLVITPLTERCYITLTTALHLHRGASAKGPAGSGKTETVKDLGKGLGRYVIVVNCSEGIDYMSVGRMFSGLAQTGAWGCWDDFHRINIEVLSVVAQQILCILSALAERAKSFVFEGQEINLVLSCGIFITVNPGCASRNELPDNLKSVFRPVSMVVPDTALIAEVVLFGEGFQDARLLAKKVCTMYYLAARQLSKQEHYDFGLRGMIALLRYAGRKRHAYSKFPDDEIILLAVKDMNAAKLTADDLPLFNGITSDLFPGTEIPVIDNADLTLAVEAQFLEQGLQYIKTSAVKVIQLYETKNSHHSVMIVGRTGTGKTVTWRTLQRALIHLNKEGKAGFIAVRDYPVSPKALNLHELYGEFSLNTHEWQDGVLSSIMRETCADEQPDEKWIVFDGPVDAVWIENMNSLMDDNKVLTLINSERIIMPEQVSLLFEVEDLAAASPATVSRCGMVYCDYKDLGWRPYVDSWLLRQRGKGTLYVETMKEYFNHYVDVILRYKRLNCQETVHVVELSSVVSLCKLLECLAVKQNGLDTRDEDSFRTMSKMWFLFCIIWSVCASVDESGRKKLDNVIREMESIFPIKDTVYEYFVDLGSKSFMSWEVKLSDQWKYKKELPFFKITVPTVDIVRCQYVVSALLSNNCHCLLGGPVGAGKTSAAQTVLESLDVTKYSILTINMSAQTSSSNVQDIIENSMEKRRKGVYVPPGGKTMITFIDDLNMSAKEDCGAQPPLELIRQWTDYGFWYDRRQQTRTFVKGMLLMVAMGPPGRGRNQVSNRLLSRFNVINMTFPSETQIGRIFGTLLKQHVADFEEEVRMIARPVTAATIELYYSVVINMLPTPSKMHYQFNLHDISKVFQGLLRSHHEYQNTQPAMLRLWIHECCRVFSDRLIEEKDEEWFWNRMDVQLGKHFDLTLHNLCPGNECPIFGNFLNPREIYEDLVDYDKLRTYLEGQMEKFNITPGVAHLDLVLFKDIIIHICRVVRVISQPRGNMLLIGTGGSGRQSLSRIAAYVCEHNTFQITVTKQYRVQEFREDLKTLYRATGIDNKATSFLFSDTQITDEAFLAIISNILNSGEVTDLYKAHEFEEIKSTLLPVALKEYVAPANEAVHKLLVDRVQRNLHVILCMTPIGSAFRNHIRQYPALINCTTMDWFKDWPREALLEVAEKYLASVNILDTIPEVSTYILKSTSYCSCRMFSTFQLPISKKLRGSVALIFATIHESVTECSRRMLVEFRRHNYVTPTNYLDLITGYKIMLEEKRRSISSASNKLRNGLVKIEDTKREVETMRVQLEEAQVKVNEYQQHCLQYLVKTVTQKREADEQQKVVAARSVKINEEEITCKKLAEVVEADLKEAMPALEAAMKALDALNKEDLAEVKSYGRPPAAVEMVMEAVMIFKQVEPTWAEAKRQLEDPSFLLQLQDFDKDHISDRTLKKVGMYTTNEEFDPEKVGDVSLAAKFLCLWVIAMEKYGRIYRVVAPKRVKLEEAQEALQEKRASLAAAEAKLLELNLYRDRLQKAYEDKLQQKEELKKKAETLAQKLERATQLVEGLAGECEQWIQTIENLDTQYEFLLGDCILAAGFISYMGPFISTYRDELVKSWKKCVLEEEVPCSQDFSVIKFLSDPTTVTEWNIQGLPADGFNTENGIIVTQGTRWPLLIDPHCQGMKWLKNFAKKLDLKVIDIDVPDYMNVIEHAVQCGKAVLLQNVREQLDPPLTPVLNKAMIKQGGQMLMKLGDSVVPYNENFRFYITTKMGNPHYAPDVITKTTIVNFAVKQEGLEAQLLSTVVRTERPELQEQKDGLVSAIAAARRQLLGLEDEILRLFETKSSLLDDLELLITLQNSKTTAAAIAEHLSVAETTEVEIDSAREVYHACAERASVLFSVLNDMSQIDPMYQFSLDSYMSLFVLSIERSPKCQNFEDRVMALNDYHTYSVYRNTCQGLFERHKLLFSFHMCVQIIKKKISAAEYNFLLNGGAVVDREVQMNNPCPDWLPDFAWDNITELDKLEGFHGVMSSFVLYQHDWQLWCASKEPENLPLVGEWKETRTEFQSMLFVRAVRPDRISFCVRKFIMNNLGYHFVEPPVLDVKAALEDSTPRTPLIFVLSPGDDPTSALIHLARSCEMSANFRIISLGQGQAPVATRLIQQGTTEGHWIFLANCHLLHSWMPKLEKIVDTLQTSQVNERFRLWLSSRPLHDFPISILQAGIKMTTEPPKGIRSNLKHLYQSVSEDQFSTCKNQSKYHKLLFCLSFFHSVIIERKKFQQLGWNVIYNFSDSDFELSVNLLSIYLDKYVETPWDALKYLIAGVTYGGHVTNDWDRRLLTTYFNQYFCEDALQVDLYRLSSLPAYYVPQDGSLQSYNDYITILPTVDQPEVFGQHCNADFTSLMIESRILCETLMSLEVQHSASGGESKEDKVMQLATEVLSKIPKCIDCENAEKLIGVNKKPLDIVVLQEIFDYNTLLAEIRTSLVDLQRGIKGLVVMSFELEHMFLCIYEGRVPAGWLKAYPSLKQLGSWTQDLVLRVQHFADWAATAHPPLLLWLAACTFPTRFLTAILQTAAKQLSVSVDSLCWEFTVLTMDENAIVEPPQDGIYVRGLFLEGAAWDKGNACLTEPQPMQLVCAMPVIHFKPVKQGKKEKTKGKYVCPCYYYPQRCGAQGRQTFVLAVELGNGKENSDFWIKRGTALLLSLSD</sequence>
<evidence type="ECO:0000256" key="11">
    <source>
        <dbReference type="ARBA" id="ARBA00023054"/>
    </source>
</evidence>
<evidence type="ECO:0000256" key="16">
    <source>
        <dbReference type="ARBA" id="ARBA00053635"/>
    </source>
</evidence>
<dbReference type="Pfam" id="PF12780">
    <property type="entry name" value="AAA_8"/>
    <property type="match status" value="1"/>
</dbReference>
<keyword evidence="14" id="KW-0206">Cytoskeleton</keyword>
<comment type="subunit">
    <text evidence="19">Part of the axonemal inner dynein arm complex that consists of at least two heavy chains and a number of intermediate and light chains. Interacts with DNAI4.</text>
</comment>
<dbReference type="Pfam" id="PF12775">
    <property type="entry name" value="AAA_7"/>
    <property type="match status" value="1"/>
</dbReference>
<keyword evidence="28" id="KW-1185">Reference proteome</keyword>
<dbReference type="Gene3D" id="3.40.50.300">
    <property type="entry name" value="P-loop containing nucleotide triphosphate hydrolases"/>
    <property type="match status" value="5"/>
</dbReference>
<dbReference type="Pfam" id="PF12774">
    <property type="entry name" value="AAA_6"/>
    <property type="match status" value="1"/>
</dbReference>
<dbReference type="GO" id="GO:0005524">
    <property type="term" value="F:ATP binding"/>
    <property type="evidence" value="ECO:0007669"/>
    <property type="project" value="UniProtKB-KW"/>
</dbReference>
<dbReference type="InterPro" id="IPR024743">
    <property type="entry name" value="Dynein_HC_stalk"/>
</dbReference>
<proteinExistence type="inferred from homology"/>
<dbReference type="GO" id="GO:0060294">
    <property type="term" value="P:cilium movement involved in cell motility"/>
    <property type="evidence" value="ECO:0007669"/>
    <property type="project" value="UniProtKB-ARBA"/>
</dbReference>
<keyword evidence="13" id="KW-0505">Motor protein</keyword>
<dbReference type="GO" id="GO:0005874">
    <property type="term" value="C:microtubule"/>
    <property type="evidence" value="ECO:0007669"/>
    <property type="project" value="UniProtKB-KW"/>
</dbReference>
<dbReference type="InterPro" id="IPR027417">
    <property type="entry name" value="P-loop_NTPase"/>
</dbReference>
<dbReference type="GO" id="GO:0036156">
    <property type="term" value="C:inner dynein arm"/>
    <property type="evidence" value="ECO:0007669"/>
    <property type="project" value="UniProtKB-ARBA"/>
</dbReference>
<dbReference type="GO" id="GO:0045505">
    <property type="term" value="F:dynein intermediate chain binding"/>
    <property type="evidence" value="ECO:0007669"/>
    <property type="project" value="InterPro"/>
</dbReference>
<evidence type="ECO:0000313" key="27">
    <source>
        <dbReference type="EMBL" id="GFG35143.1"/>
    </source>
</evidence>
<evidence type="ECO:0000256" key="13">
    <source>
        <dbReference type="ARBA" id="ARBA00023175"/>
    </source>
</evidence>
<dbReference type="SUPFAM" id="SSF52540">
    <property type="entry name" value="P-loop containing nucleoside triphosphate hydrolases"/>
    <property type="match status" value="4"/>
</dbReference>
<dbReference type="Pfam" id="PF17852">
    <property type="entry name" value="Dynein_AAA_lid"/>
    <property type="match status" value="1"/>
</dbReference>
<evidence type="ECO:0000256" key="22">
    <source>
        <dbReference type="ARBA" id="ARBA00078558"/>
    </source>
</evidence>
<evidence type="ECO:0000256" key="14">
    <source>
        <dbReference type="ARBA" id="ARBA00023212"/>
    </source>
</evidence>
<evidence type="ECO:0000256" key="6">
    <source>
        <dbReference type="ARBA" id="ARBA00022741"/>
    </source>
</evidence>
<feature type="domain" description="AAA+ ATPase" evidence="26">
    <location>
        <begin position="2050"/>
        <end position="2202"/>
    </location>
</feature>
<dbReference type="InterPro" id="IPR004273">
    <property type="entry name" value="Dynein_heavy_D6_P-loop"/>
</dbReference>
<evidence type="ECO:0000259" key="26">
    <source>
        <dbReference type="SMART" id="SM00382"/>
    </source>
</evidence>
<dbReference type="InterPro" id="IPR041466">
    <property type="entry name" value="Dynein_AAA5_ext"/>
</dbReference>
<dbReference type="Gene3D" id="1.20.920.20">
    <property type="match status" value="1"/>
</dbReference>
<dbReference type="InParanoid" id="A0A6L2PRF0"/>
<dbReference type="Gene3D" id="1.20.58.1120">
    <property type="match status" value="1"/>
</dbReference>
<dbReference type="InterPro" id="IPR043160">
    <property type="entry name" value="Dynein_C_barrel"/>
</dbReference>
<dbReference type="Pfam" id="PF18199">
    <property type="entry name" value="Dynein_C"/>
    <property type="match status" value="1"/>
</dbReference>
<dbReference type="SMART" id="SM00382">
    <property type="entry name" value="AAA"/>
    <property type="match status" value="3"/>
</dbReference>
<dbReference type="FunFam" id="1.10.472.130:FF:000003">
    <property type="entry name" value="Dynein, axonemal, heavy chain 2"/>
    <property type="match status" value="1"/>
</dbReference>
<dbReference type="Pfam" id="PF08385">
    <property type="entry name" value="DHC_N1"/>
    <property type="match status" value="1"/>
</dbReference>
<evidence type="ECO:0000313" key="28">
    <source>
        <dbReference type="Proteomes" id="UP000502823"/>
    </source>
</evidence>
<evidence type="ECO:0000256" key="19">
    <source>
        <dbReference type="ARBA" id="ARBA00064223"/>
    </source>
</evidence>
<dbReference type="GO" id="GO:0097729">
    <property type="term" value="C:9+2 motile cilium"/>
    <property type="evidence" value="ECO:0007669"/>
    <property type="project" value="UniProtKB-ARBA"/>
</dbReference>
<feature type="domain" description="AAA+ ATPase" evidence="26">
    <location>
        <begin position="2385"/>
        <end position="2543"/>
    </location>
</feature>
<dbReference type="FunFam" id="1.10.8.720:FF:000008">
    <property type="entry name" value="Dynein axonemal heavy chain 2"/>
    <property type="match status" value="1"/>
</dbReference>
<keyword evidence="10" id="KW-0243">Dynein</keyword>
<dbReference type="Gene3D" id="1.20.920.30">
    <property type="match status" value="1"/>
</dbReference>
<dbReference type="InterPro" id="IPR013594">
    <property type="entry name" value="Dynein_heavy_tail"/>
</dbReference>
<keyword evidence="4" id="KW-0493">Microtubule</keyword>
<dbReference type="InterPro" id="IPR035706">
    <property type="entry name" value="AAA_9"/>
</dbReference>
<evidence type="ECO:0000256" key="4">
    <source>
        <dbReference type="ARBA" id="ARBA00022701"/>
    </source>
</evidence>
<dbReference type="PANTHER" id="PTHR22878:SF68">
    <property type="entry name" value="DYNEIN HEAVY CHAIN 6, AXONEMAL-LIKE"/>
    <property type="match status" value="1"/>
</dbReference>
<dbReference type="Pfam" id="PF18198">
    <property type="entry name" value="AAA_lid_11"/>
    <property type="match status" value="1"/>
</dbReference>
<dbReference type="FunFam" id="3.10.490.20:FF:000008">
    <property type="entry name" value="dynein heavy chain 2, axonemal"/>
    <property type="match status" value="1"/>
</dbReference>
<keyword evidence="7" id="KW-0802">TPR repeat</keyword>
<feature type="coiled-coil region" evidence="24">
    <location>
        <begin position="3016"/>
        <end position="3046"/>
    </location>
</feature>
<dbReference type="Gene3D" id="3.10.490.20">
    <property type="match status" value="1"/>
</dbReference>
<dbReference type="InterPro" id="IPR042219">
    <property type="entry name" value="AAA_lid_11_sf"/>
</dbReference>
<evidence type="ECO:0000256" key="23">
    <source>
        <dbReference type="ARBA" id="ARBA00082099"/>
    </source>
</evidence>
<dbReference type="PANTHER" id="PTHR22878">
    <property type="entry name" value="DYNEIN HEAVY CHAIN 6, AXONEMAL-LIKE-RELATED"/>
    <property type="match status" value="1"/>
</dbReference>
<dbReference type="Gene3D" id="1.10.8.1220">
    <property type="match status" value="1"/>
</dbReference>
<feature type="coiled-coil region" evidence="24">
    <location>
        <begin position="3222"/>
        <end position="3294"/>
    </location>
</feature>
<evidence type="ECO:0000256" key="3">
    <source>
        <dbReference type="ARBA" id="ARBA00022490"/>
    </source>
</evidence>
<feature type="region of interest" description="Disordered" evidence="25">
    <location>
        <begin position="1"/>
        <end position="27"/>
    </location>
</feature>
<keyword evidence="8" id="KW-0067">ATP-binding</keyword>
<evidence type="ECO:0000256" key="2">
    <source>
        <dbReference type="ARBA" id="ARBA00008887"/>
    </source>
</evidence>
<keyword evidence="5" id="KW-0677">Repeat</keyword>
<dbReference type="InterPro" id="IPR042222">
    <property type="entry name" value="Dynein_2_N"/>
</dbReference>
<dbReference type="Gene3D" id="1.10.287.2620">
    <property type="match status" value="1"/>
</dbReference>
<dbReference type="InterPro" id="IPR035699">
    <property type="entry name" value="AAA_6"/>
</dbReference>
<keyword evidence="11 24" id="KW-0175">Coiled coil</keyword>
<evidence type="ECO:0000256" key="8">
    <source>
        <dbReference type="ARBA" id="ARBA00022840"/>
    </source>
</evidence>
<keyword evidence="12" id="KW-0969">Cilium</keyword>
<evidence type="ECO:0000256" key="18">
    <source>
        <dbReference type="ARBA" id="ARBA00063032"/>
    </source>
</evidence>
<reference evidence="28" key="1">
    <citation type="submission" date="2020-01" db="EMBL/GenBank/DDBJ databases">
        <title>Draft genome sequence of the Termite Coptotermes fromosanus.</title>
        <authorList>
            <person name="Itakura S."/>
            <person name="Yosikawa Y."/>
            <person name="Umezawa K."/>
        </authorList>
    </citation>
    <scope>NUCLEOTIDE SEQUENCE [LARGE SCALE GENOMIC DNA]</scope>
</reference>
<keyword evidence="15" id="KW-0966">Cell projection</keyword>
<dbReference type="EMBL" id="BLKM01000529">
    <property type="protein sequence ID" value="GFG35143.1"/>
    <property type="molecule type" value="Genomic_DNA"/>
</dbReference>
<dbReference type="Gene3D" id="1.20.1270.280">
    <property type="match status" value="1"/>
</dbReference>
<dbReference type="FunFam" id="1.10.8.1220:FF:000001">
    <property type="entry name" value="Dynein axonemal heavy chain 5"/>
    <property type="match status" value="1"/>
</dbReference>
<evidence type="ECO:0000256" key="21">
    <source>
        <dbReference type="ARBA" id="ARBA00077719"/>
    </source>
</evidence>
<dbReference type="Gene3D" id="1.20.140.100">
    <property type="entry name" value="Dynein heavy chain, N-terminal domain 2"/>
    <property type="match status" value="1"/>
</dbReference>
<comment type="subcellular location">
    <subcellularLocation>
        <location evidence="1">Cytoplasm</location>
        <location evidence="1">Cytoskeleton</location>
        <location evidence="1">Flagellum axoneme</location>
    </subcellularLocation>
</comment>
<dbReference type="Gene3D" id="6.10.140.1060">
    <property type="match status" value="1"/>
</dbReference>
<accession>A0A6L2PRF0</accession>
<dbReference type="InterPro" id="IPR041228">
    <property type="entry name" value="Dynein_C"/>
</dbReference>
<dbReference type="Pfam" id="PF08393">
    <property type="entry name" value="DHC_N2"/>
    <property type="match status" value="1"/>
</dbReference>
<dbReference type="FunFam" id="1.10.8.710:FF:000001">
    <property type="entry name" value="Dynein axonemal heavy chain 2"/>
    <property type="match status" value="1"/>
</dbReference>
<feature type="domain" description="AAA+ ATPase" evidence="26">
    <location>
        <begin position="1769"/>
        <end position="1907"/>
    </location>
</feature>
<evidence type="ECO:0000256" key="12">
    <source>
        <dbReference type="ARBA" id="ARBA00023069"/>
    </source>
</evidence>
<evidence type="ECO:0000256" key="1">
    <source>
        <dbReference type="ARBA" id="ARBA00004611"/>
    </source>
</evidence>
<dbReference type="FunFam" id="3.20.180.20:FF:000001">
    <property type="entry name" value="Dynein axonemal heavy chain 5"/>
    <property type="match status" value="1"/>
</dbReference>
<keyword evidence="3" id="KW-0963">Cytoplasm</keyword>
<dbReference type="FunFam" id="1.20.920.30:FF:000005">
    <property type="entry name" value="Dynein, axonemal, heavy chain 2"/>
    <property type="match status" value="1"/>
</dbReference>
<dbReference type="FunFam" id="1.20.1270.280:FF:000007">
    <property type="entry name" value="dynein heavy chain 2, axonemal"/>
    <property type="match status" value="1"/>
</dbReference>
<dbReference type="Pfam" id="PF17857">
    <property type="entry name" value="AAA_lid_1"/>
    <property type="match status" value="1"/>
</dbReference>
<evidence type="ECO:0000256" key="24">
    <source>
        <dbReference type="SAM" id="Coils"/>
    </source>
</evidence>
<gene>
    <name evidence="27" type="ORF">Cfor_09630</name>
</gene>
<dbReference type="InterPro" id="IPR042228">
    <property type="entry name" value="Dynein_linker_3"/>
</dbReference>
<dbReference type="Gene3D" id="3.20.180.20">
    <property type="entry name" value="Dynein heavy chain, N-terminal domain 2"/>
    <property type="match status" value="1"/>
</dbReference>
<comment type="caution">
    <text evidence="27">The sequence shown here is derived from an EMBL/GenBank/DDBJ whole genome shotgun (WGS) entry which is preliminary data.</text>
</comment>
<dbReference type="FunFam" id="1.20.920.20:FF:000001">
    <property type="entry name" value="dynein heavy chain 2, axonemal"/>
    <property type="match status" value="1"/>
</dbReference>
<evidence type="ECO:0000256" key="9">
    <source>
        <dbReference type="ARBA" id="ARBA00022846"/>
    </source>
</evidence>
<dbReference type="InterPro" id="IPR003593">
    <property type="entry name" value="AAA+_ATPase"/>
</dbReference>
<dbReference type="FunFam" id="3.40.50.300:FF:000153">
    <property type="entry name" value="Dynein axonemal heavy chain 1"/>
    <property type="match status" value="1"/>
</dbReference>
<dbReference type="InterPro" id="IPR041589">
    <property type="entry name" value="DNAH3_AAA_lid_1"/>
</dbReference>
<dbReference type="Gene3D" id="1.10.8.720">
    <property type="entry name" value="Region D6 of dynein motor"/>
    <property type="match status" value="1"/>
</dbReference>
<comment type="similarity">
    <text evidence="2">Belongs to the dynein heavy chain family.</text>
</comment>
<dbReference type="GO" id="GO:0008569">
    <property type="term" value="F:minus-end-directed microtubule motor activity"/>
    <property type="evidence" value="ECO:0007669"/>
    <property type="project" value="InterPro"/>
</dbReference>
<comment type="function">
    <text evidence="17">Force generating protein of eukaryotic cilia and flagella. Produces force towards the minus ends of microtubules. Dynein has ATPase activity; the force-producing power stroke is thought to occur on release of ADP. Required for assembly of the I1 inner arm complex and its targeting to the appropriate axoneme location. Also required for phototaxis.</text>
</comment>
<evidence type="ECO:0000256" key="5">
    <source>
        <dbReference type="ARBA" id="ARBA00022737"/>
    </source>
</evidence>
<evidence type="ECO:0000256" key="20">
    <source>
        <dbReference type="ARBA" id="ARBA00071813"/>
    </source>
</evidence>
<dbReference type="InterPro" id="IPR024317">
    <property type="entry name" value="Dynein_heavy_chain_D4_dom"/>
</dbReference>
<dbReference type="Gene3D" id="1.10.8.710">
    <property type="match status" value="1"/>
</dbReference>
<dbReference type="FunFam" id="3.40.50.300:FF:000049">
    <property type="entry name" value="Dynein, axonemal, heavy chain 5"/>
    <property type="match status" value="1"/>
</dbReference>
<dbReference type="Pfam" id="PF03028">
    <property type="entry name" value="Dynein_heavy"/>
    <property type="match status" value="1"/>
</dbReference>
<keyword evidence="9" id="KW-0282">Flagellum</keyword>
<evidence type="ECO:0000256" key="25">
    <source>
        <dbReference type="SAM" id="MobiDB-lite"/>
    </source>
</evidence>
<dbReference type="Pfam" id="PF12777">
    <property type="entry name" value="MT"/>
    <property type="match status" value="1"/>
</dbReference>